<dbReference type="SUPFAM" id="SSF48371">
    <property type="entry name" value="ARM repeat"/>
    <property type="match status" value="1"/>
</dbReference>
<sequence>MEEVREDFILFLSLDPDIRKKTFQKLIQGIYANPELLFEFFKIYNRSTNITKKQACLIIFNYTSRSCFQNILSNFQLFSQNLLFSIQHTRDQVLLRSFSDVVYQCVTKYPDFWTDFQYYTTLFQTDPVYTTFCLNLNLAVFANDNVRPAYKRIVDQVQSAVITAAFQCDDIESQLEATRIFNFLTKSLKKEEDLSIEIRNQAKLLYSIAEKSITMKEEEFNDFWESNQRLNAYLSKPFYNLVRSLLTENDSKLSAKSKSILYMFIIEHCEHLPKEDLDSFIHDFFEAQTQIEKVDDSGKLFSISEKYDEDYIYPLFEKNLISLFTSSDFKKQNVAIVYVSSFFFNASFDMSRTFSNFKDYVLKVSMNSIENIKSTITFFINFFCLNTPCFSDSVVVFDFFFKVFMNCPQMDIQSHLYEGFHQLSPSSFLFNKLFDAYSNVPRSSLALFYCSLIHFNPTENNLNNVKYDKFVESTLSNIHLCLEKIAEINSYLLNIQDEGQKHKRIEYQDNVMILASGINVVLHFESQNPLKYGKYKEELIKHFIINVIGNDLIFDIFDGLSLMRTILTDFTFVIRFSGNAYELLNPYYDIISKSSYKDYLMSFFIVERGIPCEFTTETLRHFSELLNGSMKNEIPTDTFIQASIQIIEELSKWLYIFDHRTLHLSYMKFLQISFTKALSSPQLFSILCYELCSICSEKKAGYNKDKKWYSQIIAIANKLAVHAIEELFPKMQPFFLKDTFSIFYPLTKLFIFSKNDYVHKFFKKIMIPYYRKYPESISTDVFMSIIKMLTFNYVTNEELIEITEIINDYFKKDSVYQNSNNGVSLIIYCLTKYKPEIARQYLQVFLVHYKEYFQHNICVLDNICSLLLLSIFNQDPEEFKVIAPFLGDIFAIFPISDKLLMRLFFNELVIFIDNFLDDLPKDIFEAVLHLLIKYLSYQKNAHRFYYLSESQNEILVNMFRKLMNQYCQKIPEIDPNNYIADALPDMPYSIQYIQSLL</sequence>
<keyword evidence="2" id="KW-1185">Reference proteome</keyword>
<protein>
    <submittedName>
        <fullName evidence="1">Uncharacterized protein</fullName>
    </submittedName>
</protein>
<dbReference type="InterPro" id="IPR016024">
    <property type="entry name" value="ARM-type_fold"/>
</dbReference>
<organism evidence="1 2">
    <name type="scientific">Tritrichomonas musculus</name>
    <dbReference type="NCBI Taxonomy" id="1915356"/>
    <lineage>
        <taxon>Eukaryota</taxon>
        <taxon>Metamonada</taxon>
        <taxon>Parabasalia</taxon>
        <taxon>Tritrichomonadida</taxon>
        <taxon>Tritrichomonadidae</taxon>
        <taxon>Tritrichomonas</taxon>
    </lineage>
</organism>
<reference evidence="1 2" key="1">
    <citation type="submission" date="2024-04" db="EMBL/GenBank/DDBJ databases">
        <title>Tritrichomonas musculus Genome.</title>
        <authorList>
            <person name="Alves-Ferreira E."/>
            <person name="Grigg M."/>
            <person name="Lorenzi H."/>
            <person name="Galac M."/>
        </authorList>
    </citation>
    <scope>NUCLEOTIDE SEQUENCE [LARGE SCALE GENOMIC DNA]</scope>
    <source>
        <strain evidence="1 2">EAF2021</strain>
    </source>
</reference>
<dbReference type="EMBL" id="JAPFFF010000073">
    <property type="protein sequence ID" value="KAK8835869.1"/>
    <property type="molecule type" value="Genomic_DNA"/>
</dbReference>
<dbReference type="Proteomes" id="UP001470230">
    <property type="component" value="Unassembled WGS sequence"/>
</dbReference>
<evidence type="ECO:0000313" key="1">
    <source>
        <dbReference type="EMBL" id="KAK8835869.1"/>
    </source>
</evidence>
<comment type="caution">
    <text evidence="1">The sequence shown here is derived from an EMBL/GenBank/DDBJ whole genome shotgun (WGS) entry which is preliminary data.</text>
</comment>
<accession>A0ABR2GPN2</accession>
<name>A0ABR2GPN2_9EUKA</name>
<evidence type="ECO:0000313" key="2">
    <source>
        <dbReference type="Proteomes" id="UP001470230"/>
    </source>
</evidence>
<proteinExistence type="predicted"/>
<gene>
    <name evidence="1" type="ORF">M9Y10_040426</name>
</gene>